<protein>
    <submittedName>
        <fullName evidence="1">Uncharacterized protein</fullName>
    </submittedName>
</protein>
<dbReference type="EMBL" id="HACM01004426">
    <property type="protein sequence ID" value="CRZ04868.1"/>
    <property type="molecule type" value="Transcribed_RNA"/>
</dbReference>
<organism evidence="1">
    <name type="scientific">Spongospora subterranea</name>
    <dbReference type="NCBI Taxonomy" id="70186"/>
    <lineage>
        <taxon>Eukaryota</taxon>
        <taxon>Sar</taxon>
        <taxon>Rhizaria</taxon>
        <taxon>Endomyxa</taxon>
        <taxon>Phytomyxea</taxon>
        <taxon>Plasmodiophorida</taxon>
        <taxon>Plasmodiophoridae</taxon>
        <taxon>Spongospora</taxon>
    </lineage>
</organism>
<name>A0A0H5QS74_9EUKA</name>
<reference evidence="1" key="1">
    <citation type="submission" date="2015-04" db="EMBL/GenBank/DDBJ databases">
        <title>The genome sequence of the plant pathogenic Rhizarian Plasmodiophora brassicae reveals insights in its biotrophic life cycle and the origin of chitin synthesis.</title>
        <authorList>
            <person name="Schwelm A."/>
            <person name="Fogelqvist J."/>
            <person name="Knaust A."/>
            <person name="Julke S."/>
            <person name="Lilja T."/>
            <person name="Dhandapani V."/>
            <person name="Bonilla-Rosso G."/>
            <person name="Karlsson M."/>
            <person name="Shevchenko A."/>
            <person name="Choi S.R."/>
            <person name="Kim H.G."/>
            <person name="Park J.Y."/>
            <person name="Lim Y.P."/>
            <person name="Ludwig-Muller J."/>
            <person name="Dixelius C."/>
        </authorList>
    </citation>
    <scope>NUCLEOTIDE SEQUENCE</scope>
    <source>
        <tissue evidence="1">Potato root galls</tissue>
    </source>
</reference>
<proteinExistence type="predicted"/>
<sequence>MVRRQMFPVLEKSSSIRREIVIHARQRQAASTTHEICFACGKTGWSFWQKHDRPLSNHDLGKTVQSNTFLPPYISVKLGHSAHLLKFRDQRQNVHKLDQAEAVL</sequence>
<dbReference type="AlphaFoldDB" id="A0A0H5QS74"/>
<accession>A0A0H5QS74</accession>
<evidence type="ECO:0000313" key="1">
    <source>
        <dbReference type="EMBL" id="CRZ04868.1"/>
    </source>
</evidence>